<name>K1TDA0_9ZZZZ</name>
<dbReference type="Gene3D" id="3.30.1360.120">
    <property type="entry name" value="Probable tRNA modification gtpase trme, domain 1"/>
    <property type="match status" value="1"/>
</dbReference>
<dbReference type="Pfam" id="PF10396">
    <property type="entry name" value="TrmE_N"/>
    <property type="match status" value="1"/>
</dbReference>
<evidence type="ECO:0000259" key="1">
    <source>
        <dbReference type="Pfam" id="PF10396"/>
    </source>
</evidence>
<feature type="non-terminal residue" evidence="2">
    <location>
        <position position="90"/>
    </location>
</feature>
<organism evidence="2">
    <name type="scientific">human gut metagenome</name>
    <dbReference type="NCBI Taxonomy" id="408170"/>
    <lineage>
        <taxon>unclassified sequences</taxon>
        <taxon>metagenomes</taxon>
        <taxon>organismal metagenomes</taxon>
    </lineage>
</organism>
<feature type="domain" description="GTP-binding protein TrmE N-terminal" evidence="1">
    <location>
        <begin position="7"/>
        <end position="80"/>
    </location>
</feature>
<dbReference type="InterPro" id="IPR018948">
    <property type="entry name" value="GTP-bd_TrmE_N"/>
</dbReference>
<dbReference type="CDD" id="cd14858">
    <property type="entry name" value="TrmE_N"/>
    <property type="match status" value="1"/>
</dbReference>
<evidence type="ECO:0000313" key="2">
    <source>
        <dbReference type="EMBL" id="EKC57136.1"/>
    </source>
</evidence>
<protein>
    <submittedName>
        <fullName evidence="2">tRNA modification GTPase TrmE</fullName>
    </submittedName>
</protein>
<proteinExistence type="predicted"/>
<sequence length="90" mass="9548">MNTSTDTIVAPATASGGAIAVIRLSGPEAIACCDRIFRGRKPLAEAAGHTLHYGEVIDGDRTIDDVVAAIYRAPHSYTGKMPSSYRVTDR</sequence>
<dbReference type="AlphaFoldDB" id="K1TDA0"/>
<comment type="caution">
    <text evidence="2">The sequence shown here is derived from an EMBL/GenBank/DDBJ whole genome shotgun (WGS) entry which is preliminary data.</text>
</comment>
<accession>K1TDA0</accession>
<dbReference type="SUPFAM" id="SSF103025">
    <property type="entry name" value="Folate-binding domain"/>
    <property type="match status" value="1"/>
</dbReference>
<reference evidence="2" key="1">
    <citation type="journal article" date="2013" name="Environ. Microbiol.">
        <title>Microbiota from the distal guts of lean and obese adolescents exhibit partial functional redundancy besides clear differences in community structure.</title>
        <authorList>
            <person name="Ferrer M."/>
            <person name="Ruiz A."/>
            <person name="Lanza F."/>
            <person name="Haange S.B."/>
            <person name="Oberbach A."/>
            <person name="Till H."/>
            <person name="Bargiela R."/>
            <person name="Campoy C."/>
            <person name="Segura M.T."/>
            <person name="Richter M."/>
            <person name="von Bergen M."/>
            <person name="Seifert J."/>
            <person name="Suarez A."/>
        </authorList>
    </citation>
    <scope>NUCLEOTIDE SEQUENCE</scope>
</reference>
<dbReference type="EMBL" id="AJWZ01007353">
    <property type="protein sequence ID" value="EKC57136.1"/>
    <property type="molecule type" value="Genomic_DNA"/>
</dbReference>
<gene>
    <name evidence="2" type="ORF">OBE_10697</name>
</gene>
<dbReference type="InterPro" id="IPR027266">
    <property type="entry name" value="TrmE/GcvT-like"/>
</dbReference>